<dbReference type="SUPFAM" id="SSF52980">
    <property type="entry name" value="Restriction endonuclease-like"/>
    <property type="match status" value="1"/>
</dbReference>
<dbReference type="Pfam" id="PF11784">
    <property type="entry name" value="DUF3320"/>
    <property type="match status" value="1"/>
</dbReference>
<evidence type="ECO:0000259" key="3">
    <source>
        <dbReference type="Pfam" id="PF13087"/>
    </source>
</evidence>
<name>A0A2V3PH64_9BACT</name>
<evidence type="ECO:0000259" key="1">
    <source>
        <dbReference type="Pfam" id="PF11784"/>
    </source>
</evidence>
<accession>A0A2V3PH64</accession>
<sequence length="1832" mass="210821">MANIKIKIEAWKKLLLDLGKRNRLINFKETKRSNIAIELPSFDDLFDAIVSSEKSLKFPFAKKIIIDDGEETFESIIEGDLKTNKTPGDLQKTLKVLRAKAKMSIEEQGINTLYLTFGLLKWKETSFSEQIITSPLVLVPVTLTNESISSPYIMHLHEDEVVVNPTLSFKLNNDFGIELPEFDADKMKISSYIEIIREAVQNEDWKISCDANLTLLSFLKINMYKDLERNEEKLINNPIVSAIAGDGDPIYLSEEYNDFDHDTKIRPVDTYQVVDADSSQQDAILLSKNNVSFVLQGPPGTGKSQTITNIISEALADGKKVLFVSEKMAALQVVHKRLTQVGLSDFCLTLHSHKANKKEILRELANSLSMNKVSVKEEAVYKLMELEYLRERINKYHKELHTKCLPLNKSIYEVNGILASLDNLTEIIFDIAEVDKFTPEKLNTHKYLLEVFSKTIGKMSESFHSNPWYNSTVDNVSFELRHDIDANFKTLIPLLKELVKEVQDTINEFELSLPISINQIDNLIEILNLSNKSPKIPIHWITDNDICNLIKQTTKYKQTSDEIRKSTSNLTKKYGDKVLLINGGLLNAEISEALSNIKLILNHQTYESSDSIVDGIDIIIKEAEFISNDLDKLFILVDRLSIMLGIQTPNKFSEISNFATITEILSTRIIPTRMWFENIQNTDFELFLAEASTIHNEENTLLVKLFNNYDKEILDIDFNSIIKRYRTDYRSIFRIFNSQYRKDKRDIQALCLSSEKLNDNTIITLLDQLKVIAEKKSWINEHETKLREYFGVYYKGLSTDWGKLLETIGKFRLLIELLPEQIISTLLRSLLINDELPYEKITSFISLYSTIDINQIIATTERLIDKNINAPSGISKLIKLASGIVSQADTIKRCYNEVNNLTPDILDSKSFFADLNELSNIQIVLQSIDSKKEFLQQQYSFLWKGDITDWDTILFNLEFADKFIQLVDKHTLPARYIERICSDTQSINLAGIKSLEITKIRLLVGEELEWVFNMFDESEDLSNKKLEDIIKRFTECYTKKSSLEEWIDYRNNRKKCKEAGLAEYISKIECLNINPNLIIGTYLKRFYRLWLDKQLPNYPTVQSFRHKSHESNLSEFKILDRGQMVVAQSRVRERLLSRLPDFNSITSSRDEIGILKRELNKQRKLLPLRKLFNAIPNLLTSLKPCFMMSPLSVSVFLEAQSYEFDLIIFDEASQVCTEDAVGAIMRGKQVIVVGDSKQLPPTNFFATTLSDGDYDIESDEQDDTGAYESILDEALNAIPERSLRWHYRSRHEHLIAFSNAKIYNHKLITFPSHQEKVKDFGVEYVYVPNGVYDRGGKRNNIIEANKVADLVLDHFRTNPNRSLGVVTFSEAQQQAVDMAIRERRLSNSSFDIFFAEEKEEAFFIKNLENVQGDERDTIIFSIGYAKDSKGIMYMSFGPLSRDGGYRRLNVAITRAKYNIKLIGSILPADIDTERTTSEGVKMLRSYIDFAQNGMSALEGELKYNDILELDSPFEESVYDFLNSKGYNVVTQVGCSGFRIDMAIRHQKHTGVFVLGIECDGATYHSSRTARERDRLRQTILEDMGWRIYRIWSTDWIKDQITESERLIDTIEKVLREFEEPKLDLKIESIDSSSINIEIEEQLINQQQEDVGYGFSMYEEANIDDVERVYDDWLYASNVVKHILQIEQPIHFENLCKRIAPLWGNQKATSKIRELVNYTINRHLKNQITNCEDFISLTSVKSITVRIPNSEYGDNIRPVQYIATEELAEAMVVIAQRSYGIRSEDLKIATAREFGFSRKGSNITQAMEKAYYHLHTTGRIQEIDDSKVKVLIN</sequence>
<dbReference type="FunFam" id="3.40.960.10:FF:000002">
    <property type="entry name" value="DNA helicase related protein"/>
    <property type="match status" value="1"/>
</dbReference>
<gene>
    <name evidence="5" type="ORF">CLV62_1562</name>
</gene>
<dbReference type="Proteomes" id="UP000247973">
    <property type="component" value="Unassembled WGS sequence"/>
</dbReference>
<dbReference type="SUPFAM" id="SSF52540">
    <property type="entry name" value="P-loop containing nucleoside triphosphate hydrolases"/>
    <property type="match status" value="2"/>
</dbReference>
<dbReference type="RefSeq" id="WP_110312763.1">
    <property type="nucleotide sequence ID" value="NZ_QICL01000056.1"/>
</dbReference>
<dbReference type="Gene3D" id="3.40.960.10">
    <property type="entry name" value="VSR Endonuclease"/>
    <property type="match status" value="1"/>
</dbReference>
<evidence type="ECO:0000313" key="5">
    <source>
        <dbReference type="EMBL" id="PXV57132.1"/>
    </source>
</evidence>
<feature type="domain" description="DNA2/NAM7 helicase helicase" evidence="2">
    <location>
        <begin position="1199"/>
        <end position="1242"/>
    </location>
</feature>
<dbReference type="InterPro" id="IPR045055">
    <property type="entry name" value="DNA2/NAM7-like"/>
</dbReference>
<evidence type="ECO:0000259" key="4">
    <source>
        <dbReference type="Pfam" id="PF18741"/>
    </source>
</evidence>
<dbReference type="EMBL" id="QICL01000056">
    <property type="protein sequence ID" value="PXV57132.1"/>
    <property type="molecule type" value="Genomic_DNA"/>
</dbReference>
<dbReference type="Pfam" id="PF13195">
    <property type="entry name" value="DUF4011"/>
    <property type="match status" value="1"/>
</dbReference>
<dbReference type="OrthoDB" id="9757917at2"/>
<proteinExistence type="predicted"/>
<feature type="domain" description="DNA2/NAM7 helicase-like C-terminal" evidence="3">
    <location>
        <begin position="1279"/>
        <end position="1464"/>
    </location>
</feature>
<comment type="caution">
    <text evidence="5">The sequence shown here is derived from an EMBL/GenBank/DDBJ whole genome shotgun (WGS) entry which is preliminary data.</text>
</comment>
<dbReference type="InterPro" id="IPR011335">
    <property type="entry name" value="Restrct_endonuc-II-like"/>
</dbReference>
<dbReference type="CDD" id="cd18808">
    <property type="entry name" value="SF1_C_Upf1"/>
    <property type="match status" value="1"/>
</dbReference>
<dbReference type="InterPro" id="IPR049468">
    <property type="entry name" value="Restrct_endonuc-II-like_dom"/>
</dbReference>
<keyword evidence="6" id="KW-1185">Reference proteome</keyword>
<dbReference type="InterPro" id="IPR027417">
    <property type="entry name" value="P-loop_NTPase"/>
</dbReference>
<feature type="domain" description="Restriction endonuclease type II-like" evidence="4">
    <location>
        <begin position="1513"/>
        <end position="1610"/>
    </location>
</feature>
<reference evidence="5 6" key="1">
    <citation type="submission" date="2018-03" db="EMBL/GenBank/DDBJ databases">
        <title>Genomic Encyclopedia of Archaeal and Bacterial Type Strains, Phase II (KMG-II): from individual species to whole genera.</title>
        <authorList>
            <person name="Goeker M."/>
        </authorList>
    </citation>
    <scope>NUCLEOTIDE SEQUENCE [LARGE SCALE GENOMIC DNA]</scope>
    <source>
        <strain evidence="5 6">DSM 100214</strain>
    </source>
</reference>
<dbReference type="Pfam" id="PF13086">
    <property type="entry name" value="AAA_11"/>
    <property type="match status" value="2"/>
</dbReference>
<evidence type="ECO:0000259" key="2">
    <source>
        <dbReference type="Pfam" id="PF13086"/>
    </source>
</evidence>
<dbReference type="InterPro" id="IPR041677">
    <property type="entry name" value="DNA2/NAM7_AAA_11"/>
</dbReference>
<dbReference type="GO" id="GO:0004386">
    <property type="term" value="F:helicase activity"/>
    <property type="evidence" value="ECO:0007669"/>
    <property type="project" value="InterPro"/>
</dbReference>
<dbReference type="Pfam" id="PF13087">
    <property type="entry name" value="AAA_12"/>
    <property type="match status" value="1"/>
</dbReference>
<feature type="domain" description="DNA2/NAM7 helicase helicase" evidence="2">
    <location>
        <begin position="277"/>
        <end position="398"/>
    </location>
</feature>
<feature type="domain" description="DUF3320" evidence="1">
    <location>
        <begin position="1677"/>
        <end position="1713"/>
    </location>
</feature>
<dbReference type="InterPro" id="IPR025103">
    <property type="entry name" value="DUF4011"/>
</dbReference>
<dbReference type="Gene3D" id="3.40.50.300">
    <property type="entry name" value="P-loop containing nucleotide triphosphate hydrolases"/>
    <property type="match status" value="3"/>
</dbReference>
<organism evidence="5 6">
    <name type="scientific">Dysgonomonas alginatilytica</name>
    <dbReference type="NCBI Taxonomy" id="1605892"/>
    <lineage>
        <taxon>Bacteria</taxon>
        <taxon>Pseudomonadati</taxon>
        <taxon>Bacteroidota</taxon>
        <taxon>Bacteroidia</taxon>
        <taxon>Bacteroidales</taxon>
        <taxon>Dysgonomonadaceae</taxon>
        <taxon>Dysgonomonas</taxon>
    </lineage>
</organism>
<evidence type="ECO:0000313" key="6">
    <source>
        <dbReference type="Proteomes" id="UP000247973"/>
    </source>
</evidence>
<dbReference type="FunFam" id="3.40.50.300:FF:002063">
    <property type="entry name" value="DNA helicase related protein"/>
    <property type="match status" value="1"/>
</dbReference>
<dbReference type="InterPro" id="IPR047187">
    <property type="entry name" value="SF1_C_Upf1"/>
</dbReference>
<dbReference type="InterPro" id="IPR041679">
    <property type="entry name" value="DNA2/NAM7-like_C"/>
</dbReference>
<protein>
    <submittedName>
        <fullName evidence="5">AAA domain-containing protein</fullName>
    </submittedName>
</protein>
<dbReference type="Pfam" id="PF18741">
    <property type="entry name" value="MTES_1575"/>
    <property type="match status" value="1"/>
</dbReference>
<dbReference type="PANTHER" id="PTHR10887:SF530">
    <property type="entry name" value="SUPERFAMILY I DNA HELICASES"/>
    <property type="match status" value="1"/>
</dbReference>
<dbReference type="InterPro" id="IPR021754">
    <property type="entry name" value="DUF3320"/>
</dbReference>
<dbReference type="PANTHER" id="PTHR10887">
    <property type="entry name" value="DNA2/NAM7 HELICASE FAMILY"/>
    <property type="match status" value="1"/>
</dbReference>